<comment type="similarity">
    <text evidence="1 5">Belongs to the 5-formyltetrahydrofolate cyclo-ligase family.</text>
</comment>
<dbReference type="GO" id="GO:0046872">
    <property type="term" value="F:metal ion binding"/>
    <property type="evidence" value="ECO:0007669"/>
    <property type="project" value="UniProtKB-KW"/>
</dbReference>
<dbReference type="HOGENOM" id="CLU_066245_1_1_3"/>
<accession>B1WVW4</accession>
<feature type="binding site" evidence="4">
    <location>
        <position position="69"/>
    </location>
    <ligand>
        <name>substrate</name>
    </ligand>
</feature>
<dbReference type="GO" id="GO:0030272">
    <property type="term" value="F:5-formyltetrahydrofolate cyclo-ligase activity"/>
    <property type="evidence" value="ECO:0007669"/>
    <property type="project" value="UniProtKB-EC"/>
</dbReference>
<dbReference type="eggNOG" id="COG0212">
    <property type="taxonomic scope" value="Bacteria"/>
</dbReference>
<evidence type="ECO:0000256" key="3">
    <source>
        <dbReference type="ARBA" id="ARBA00022840"/>
    </source>
</evidence>
<reference evidence="6 7" key="1">
    <citation type="journal article" date="2008" name="Proc. Natl. Acad. Sci. U.S.A.">
        <title>The genome of Cyanothece 51142, a unicellular diazotrophic cyanobacterium important in the marine nitrogen cycle.</title>
        <authorList>
            <person name="Welsh E.A."/>
            <person name="Liberton M."/>
            <person name="Stoeckel J."/>
            <person name="Loh T."/>
            <person name="Elvitigala T."/>
            <person name="Wang C."/>
            <person name="Wollam A."/>
            <person name="Fulton R.S."/>
            <person name="Clifton S.W."/>
            <person name="Jacobs J.M."/>
            <person name="Aurora R."/>
            <person name="Ghosh B.K."/>
            <person name="Sherman L.A."/>
            <person name="Smith R.D."/>
            <person name="Wilson R.K."/>
            <person name="Pakrasi H.B."/>
        </authorList>
    </citation>
    <scope>NUCLEOTIDE SEQUENCE [LARGE SCALE GENOMIC DNA]</scope>
    <source>
        <strain evidence="7">ATCC 51142 / BH68</strain>
    </source>
</reference>
<keyword evidence="5" id="KW-0479">Metal-binding</keyword>
<dbReference type="GO" id="GO:0035999">
    <property type="term" value="P:tetrahydrofolate interconversion"/>
    <property type="evidence" value="ECO:0007669"/>
    <property type="project" value="TreeGrafter"/>
</dbReference>
<feature type="binding site" evidence="4">
    <location>
        <begin position="18"/>
        <end position="22"/>
    </location>
    <ligand>
        <name>ATP</name>
        <dbReference type="ChEBI" id="CHEBI:30616"/>
    </ligand>
</feature>
<comment type="catalytic activity">
    <reaction evidence="5">
        <text>(6S)-5-formyl-5,6,7,8-tetrahydrofolate + ATP = (6R)-5,10-methenyltetrahydrofolate + ADP + phosphate</text>
        <dbReference type="Rhea" id="RHEA:10488"/>
        <dbReference type="ChEBI" id="CHEBI:30616"/>
        <dbReference type="ChEBI" id="CHEBI:43474"/>
        <dbReference type="ChEBI" id="CHEBI:57455"/>
        <dbReference type="ChEBI" id="CHEBI:57457"/>
        <dbReference type="ChEBI" id="CHEBI:456216"/>
        <dbReference type="EC" id="6.3.3.2"/>
    </reaction>
</comment>
<protein>
    <recommendedName>
        <fullName evidence="5">5-formyltetrahydrofolate cyclo-ligase</fullName>
        <ecNumber evidence="5">6.3.3.2</ecNumber>
    </recommendedName>
</protein>
<dbReference type="EMBL" id="CP000806">
    <property type="protein sequence ID" value="ACB52297.1"/>
    <property type="molecule type" value="Genomic_DNA"/>
</dbReference>
<keyword evidence="2 4" id="KW-0547">Nucleotide-binding</keyword>
<dbReference type="InterPro" id="IPR024185">
    <property type="entry name" value="FTHF_cligase-like_sf"/>
</dbReference>
<keyword evidence="3 4" id="KW-0067">ATP-binding</keyword>
<evidence type="ECO:0000313" key="7">
    <source>
        <dbReference type="Proteomes" id="UP000001203"/>
    </source>
</evidence>
<dbReference type="NCBIfam" id="TIGR02727">
    <property type="entry name" value="MTHFS_bact"/>
    <property type="match status" value="1"/>
</dbReference>
<dbReference type="InterPro" id="IPR002698">
    <property type="entry name" value="FTHF_cligase"/>
</dbReference>
<dbReference type="GO" id="GO:0005524">
    <property type="term" value="F:ATP binding"/>
    <property type="evidence" value="ECO:0007669"/>
    <property type="project" value="UniProtKB-KW"/>
</dbReference>
<dbReference type="InterPro" id="IPR037171">
    <property type="entry name" value="NagB/RpiA_transferase-like"/>
</dbReference>
<keyword evidence="7" id="KW-1185">Reference proteome</keyword>
<dbReference type="STRING" id="43989.cce_2949"/>
<dbReference type="Pfam" id="PF01812">
    <property type="entry name" value="5-FTHF_cyc-lig"/>
    <property type="match status" value="1"/>
</dbReference>
<dbReference type="Proteomes" id="UP000001203">
    <property type="component" value="Chromosome circular"/>
</dbReference>
<evidence type="ECO:0000313" key="6">
    <source>
        <dbReference type="EMBL" id="ACB52297.1"/>
    </source>
</evidence>
<dbReference type="PANTHER" id="PTHR23407">
    <property type="entry name" value="ATPASE INHIBITOR/5-FORMYLTETRAHYDROFOLATE CYCLO-LIGASE"/>
    <property type="match status" value="1"/>
</dbReference>
<evidence type="ECO:0000256" key="5">
    <source>
        <dbReference type="RuleBase" id="RU361279"/>
    </source>
</evidence>
<dbReference type="PIRSF" id="PIRSF006806">
    <property type="entry name" value="FTHF_cligase"/>
    <property type="match status" value="1"/>
</dbReference>
<comment type="cofactor">
    <cofactor evidence="5">
        <name>Mg(2+)</name>
        <dbReference type="ChEBI" id="CHEBI:18420"/>
    </cofactor>
</comment>
<organism evidence="6 7">
    <name type="scientific">Crocosphaera subtropica (strain ATCC 51142 / BH68)</name>
    <name type="common">Cyanothece sp. (strain ATCC 51142)</name>
    <dbReference type="NCBI Taxonomy" id="43989"/>
    <lineage>
        <taxon>Bacteria</taxon>
        <taxon>Bacillati</taxon>
        <taxon>Cyanobacteriota</taxon>
        <taxon>Cyanophyceae</taxon>
        <taxon>Oscillatoriophycideae</taxon>
        <taxon>Chroococcales</taxon>
        <taxon>Aphanothecaceae</taxon>
        <taxon>Crocosphaera</taxon>
        <taxon>Crocosphaera subtropica</taxon>
    </lineage>
</organism>
<name>B1WVW4_CROS5</name>
<dbReference type="AlphaFoldDB" id="B1WVW4"/>
<proteinExistence type="inferred from homology"/>
<dbReference type="KEGG" id="cyt:cce_2949"/>
<dbReference type="EC" id="6.3.3.2" evidence="5"/>
<sequence>MLYLIIILRKIMNPKENKKELRQKIIKKREKLSKIDWMNKSNKLCENLQNYPLLQKSKTILAYFSVRQEPNLISLFSTDYNWGFPRCVKKSLIWHSWRREDPLIPGKYGILEPAANAPILTPEKVDLILVPAVACDYNGYRLGYGGGFYDRFLNSPQWHSIPTIGIIFEFALLPQLPYEPWDQKLQAICTENEIISIST</sequence>
<dbReference type="PANTHER" id="PTHR23407:SF1">
    <property type="entry name" value="5-FORMYLTETRAHYDROFOLATE CYCLO-LIGASE"/>
    <property type="match status" value="1"/>
</dbReference>
<gene>
    <name evidence="6" type="ordered locus">cce_2949</name>
</gene>
<feature type="binding site" evidence="4">
    <location>
        <begin position="141"/>
        <end position="149"/>
    </location>
    <ligand>
        <name>ATP</name>
        <dbReference type="ChEBI" id="CHEBI:30616"/>
    </ligand>
</feature>
<evidence type="ECO:0000256" key="2">
    <source>
        <dbReference type="ARBA" id="ARBA00022741"/>
    </source>
</evidence>
<evidence type="ECO:0000256" key="4">
    <source>
        <dbReference type="PIRSR" id="PIRSR006806-1"/>
    </source>
</evidence>
<dbReference type="SUPFAM" id="SSF100950">
    <property type="entry name" value="NagB/RpiA/CoA transferase-like"/>
    <property type="match status" value="1"/>
</dbReference>
<dbReference type="Gene3D" id="3.40.50.10420">
    <property type="entry name" value="NagB/RpiA/CoA transferase-like"/>
    <property type="match status" value="1"/>
</dbReference>
<evidence type="ECO:0000256" key="1">
    <source>
        <dbReference type="ARBA" id="ARBA00010638"/>
    </source>
</evidence>
<keyword evidence="5" id="KW-0460">Magnesium</keyword>
<dbReference type="GO" id="GO:0009396">
    <property type="term" value="P:folic acid-containing compound biosynthetic process"/>
    <property type="evidence" value="ECO:0007669"/>
    <property type="project" value="TreeGrafter"/>
</dbReference>